<gene>
    <name evidence="3" type="ORF">CryarDRAFT_0671</name>
</gene>
<evidence type="ECO:0000313" key="3">
    <source>
        <dbReference type="EMBL" id="EXG79630.1"/>
    </source>
</evidence>
<evidence type="ECO:0000313" key="4">
    <source>
        <dbReference type="Proteomes" id="UP000021053"/>
    </source>
</evidence>
<feature type="signal peptide" evidence="2">
    <location>
        <begin position="1"/>
        <end position="22"/>
    </location>
</feature>
<comment type="caution">
    <text evidence="3">The sequence shown here is derived from an EMBL/GenBank/DDBJ whole genome shotgun (WGS) entry which is preliminary data.</text>
</comment>
<dbReference type="SUPFAM" id="SSF56601">
    <property type="entry name" value="beta-lactamase/transpeptidase-like"/>
    <property type="match status" value="1"/>
</dbReference>
<protein>
    <recommendedName>
        <fullName evidence="5">Beta-lactamase class A</fullName>
    </recommendedName>
</protein>
<dbReference type="Proteomes" id="UP000021053">
    <property type="component" value="Unassembled WGS sequence"/>
</dbReference>
<dbReference type="RefSeq" id="WP_157017307.1">
    <property type="nucleotide sequence ID" value="NZ_KK073874.1"/>
</dbReference>
<feature type="chain" id="PRO_5038991252" description="Beta-lactamase class A" evidence="2">
    <location>
        <begin position="23"/>
        <end position="310"/>
    </location>
</feature>
<keyword evidence="2" id="KW-0732">Signal</keyword>
<evidence type="ECO:0000256" key="2">
    <source>
        <dbReference type="SAM" id="SignalP"/>
    </source>
</evidence>
<dbReference type="OrthoDB" id="4561768at2"/>
<evidence type="ECO:0000256" key="1">
    <source>
        <dbReference type="SAM" id="MobiDB-lite"/>
    </source>
</evidence>
<dbReference type="Gene3D" id="3.40.710.10">
    <property type="entry name" value="DD-peptidase/beta-lactamase superfamily"/>
    <property type="match status" value="1"/>
</dbReference>
<dbReference type="InterPro" id="IPR012338">
    <property type="entry name" value="Beta-lactam/transpept-like"/>
</dbReference>
<organism evidence="3 4">
    <name type="scientific">Cryptosporangium arvum DSM 44712</name>
    <dbReference type="NCBI Taxonomy" id="927661"/>
    <lineage>
        <taxon>Bacteria</taxon>
        <taxon>Bacillati</taxon>
        <taxon>Actinomycetota</taxon>
        <taxon>Actinomycetes</taxon>
        <taxon>Cryptosporangiales</taxon>
        <taxon>Cryptosporangiaceae</taxon>
        <taxon>Cryptosporangium</taxon>
    </lineage>
</organism>
<reference evidence="3 4" key="1">
    <citation type="submission" date="2013-07" db="EMBL/GenBank/DDBJ databases">
        <authorList>
            <consortium name="DOE Joint Genome Institute"/>
            <person name="Eisen J."/>
            <person name="Huntemann M."/>
            <person name="Han J."/>
            <person name="Chen A."/>
            <person name="Kyrpides N."/>
            <person name="Mavromatis K."/>
            <person name="Markowitz V."/>
            <person name="Palaniappan K."/>
            <person name="Ivanova N."/>
            <person name="Schaumberg A."/>
            <person name="Pati A."/>
            <person name="Liolios K."/>
            <person name="Nordberg H.P."/>
            <person name="Cantor M.N."/>
            <person name="Hua S.X."/>
            <person name="Woyke T."/>
        </authorList>
    </citation>
    <scope>NUCLEOTIDE SEQUENCE [LARGE SCALE GENOMIC DNA]</scope>
    <source>
        <strain evidence="3 4">DSM 44712</strain>
    </source>
</reference>
<sequence length="310" mass="32847">MRTRLVAVAVAALALLTPAACSAGTADSPKPASPSASSAPVAPAAGATSPSGCDDSAGWGCEWAPRLAAAGAIAADAPGELGVVVLDRRTGDRWQAGDVDTLFWTGSTIKLGLVATALEQSRTGVRELSDTDTQRIGDILAFSSDDAADALWREYGRSALLTRFKSRYGMSHATYVNGFDKYWGFVKCTPGDLVTLMDYMLDKLGPADRDLVVTGMRQTDDIQHWGIWSAGPDVDPGNKNGWSVEKDDGREHWLTSSVGFAGDDERYVIAEMYSMPPGQDSLERGARTLSDLSATLFGRATPAPAVIRPS</sequence>
<dbReference type="HOGENOM" id="CLU_074345_0_0_11"/>
<evidence type="ECO:0008006" key="5">
    <source>
        <dbReference type="Google" id="ProtNLM"/>
    </source>
</evidence>
<feature type="compositionally biased region" description="Low complexity" evidence="1">
    <location>
        <begin position="28"/>
        <end position="50"/>
    </location>
</feature>
<feature type="region of interest" description="Disordered" evidence="1">
    <location>
        <begin position="24"/>
        <end position="50"/>
    </location>
</feature>
<dbReference type="EMBL" id="JFBT01000001">
    <property type="protein sequence ID" value="EXG79630.1"/>
    <property type="molecule type" value="Genomic_DNA"/>
</dbReference>
<dbReference type="AlphaFoldDB" id="A0A010YH73"/>
<keyword evidence="4" id="KW-1185">Reference proteome</keyword>
<name>A0A010YH73_9ACTN</name>
<proteinExistence type="predicted"/>
<accession>A0A010YH73</accession>